<name>A0A915K8A5_ROMCU</name>
<dbReference type="AlphaFoldDB" id="A0A915K8A5"/>
<accession>A0A915K8A5</accession>
<keyword evidence="2" id="KW-1185">Reference proteome</keyword>
<sequence length="66" mass="7556">MLQITVIILFLTATAHSDREIRHTVQGRVFCNGNATKERPKIFMIYENEKINRNLCHLNGGRSATI</sequence>
<feature type="chain" id="PRO_5037479005" evidence="1">
    <location>
        <begin position="18"/>
        <end position="66"/>
    </location>
</feature>
<evidence type="ECO:0000313" key="3">
    <source>
        <dbReference type="WBParaSite" id="nRc.2.0.1.t34962-RA"/>
    </source>
</evidence>
<feature type="signal peptide" evidence="1">
    <location>
        <begin position="1"/>
        <end position="17"/>
    </location>
</feature>
<keyword evidence="1" id="KW-0732">Signal</keyword>
<dbReference type="Proteomes" id="UP000887565">
    <property type="component" value="Unplaced"/>
</dbReference>
<protein>
    <submittedName>
        <fullName evidence="3">Uncharacterized protein</fullName>
    </submittedName>
</protein>
<dbReference type="WBParaSite" id="nRc.2.0.1.t34962-RA">
    <property type="protein sequence ID" value="nRc.2.0.1.t34962-RA"/>
    <property type="gene ID" value="nRc.2.0.1.g34962"/>
</dbReference>
<reference evidence="3" key="1">
    <citation type="submission" date="2022-11" db="UniProtKB">
        <authorList>
            <consortium name="WormBaseParasite"/>
        </authorList>
    </citation>
    <scope>IDENTIFICATION</scope>
</reference>
<organism evidence="2 3">
    <name type="scientific">Romanomermis culicivorax</name>
    <name type="common">Nematode worm</name>
    <dbReference type="NCBI Taxonomy" id="13658"/>
    <lineage>
        <taxon>Eukaryota</taxon>
        <taxon>Metazoa</taxon>
        <taxon>Ecdysozoa</taxon>
        <taxon>Nematoda</taxon>
        <taxon>Enoplea</taxon>
        <taxon>Dorylaimia</taxon>
        <taxon>Mermithida</taxon>
        <taxon>Mermithoidea</taxon>
        <taxon>Mermithidae</taxon>
        <taxon>Romanomermis</taxon>
    </lineage>
</organism>
<evidence type="ECO:0000313" key="2">
    <source>
        <dbReference type="Proteomes" id="UP000887565"/>
    </source>
</evidence>
<proteinExistence type="predicted"/>
<evidence type="ECO:0000256" key="1">
    <source>
        <dbReference type="SAM" id="SignalP"/>
    </source>
</evidence>